<sequence length="132" mass="14981">MAALRLKEALNDQSVTALANQCITDLIEDLADTDNKRVATLDNVVPDISLRNVIAQSGWDERIIRCTLSFMLENTLVIVGYTITRLHASKKSDFTRRCLVDFTTKFSSGFKAYGSLEWLTKTRSNDKKSWFQ</sequence>
<proteinExistence type="predicted"/>
<comment type="caution">
    <text evidence="1">The sequence shown here is derived from an EMBL/GenBank/DDBJ whole genome shotgun (WGS) entry which is preliminary data.</text>
</comment>
<organism evidence="1 2">
    <name type="scientific">Cyclotella atomus</name>
    <dbReference type="NCBI Taxonomy" id="382360"/>
    <lineage>
        <taxon>Eukaryota</taxon>
        <taxon>Sar</taxon>
        <taxon>Stramenopiles</taxon>
        <taxon>Ochrophyta</taxon>
        <taxon>Bacillariophyta</taxon>
        <taxon>Coscinodiscophyceae</taxon>
        <taxon>Thalassiosirophycidae</taxon>
        <taxon>Stephanodiscales</taxon>
        <taxon>Stephanodiscaceae</taxon>
        <taxon>Cyclotella</taxon>
    </lineage>
</organism>
<accession>A0ABD3QD97</accession>
<dbReference type="EMBL" id="JALLPJ020000252">
    <property type="protein sequence ID" value="KAL3797481.1"/>
    <property type="molecule type" value="Genomic_DNA"/>
</dbReference>
<dbReference type="Proteomes" id="UP001530400">
    <property type="component" value="Unassembled WGS sequence"/>
</dbReference>
<keyword evidence="2" id="KW-1185">Reference proteome</keyword>
<name>A0ABD3QD97_9STRA</name>
<dbReference type="AlphaFoldDB" id="A0ABD3QD97"/>
<evidence type="ECO:0000313" key="2">
    <source>
        <dbReference type="Proteomes" id="UP001530400"/>
    </source>
</evidence>
<evidence type="ECO:0000313" key="1">
    <source>
        <dbReference type="EMBL" id="KAL3797481.1"/>
    </source>
</evidence>
<gene>
    <name evidence="1" type="ORF">ACHAWO_008197</name>
</gene>
<protein>
    <submittedName>
        <fullName evidence="1">Uncharacterized protein</fullName>
    </submittedName>
</protein>
<reference evidence="1 2" key="1">
    <citation type="submission" date="2024-10" db="EMBL/GenBank/DDBJ databases">
        <title>Updated reference genomes for cyclostephanoid diatoms.</title>
        <authorList>
            <person name="Roberts W.R."/>
            <person name="Alverson A.J."/>
        </authorList>
    </citation>
    <scope>NUCLEOTIDE SEQUENCE [LARGE SCALE GENOMIC DNA]</scope>
    <source>
        <strain evidence="1 2">AJA010-31</strain>
    </source>
</reference>